<name>A0A833ZNJ9_9CHIR</name>
<feature type="compositionally biased region" description="Polar residues" evidence="1">
    <location>
        <begin position="34"/>
        <end position="45"/>
    </location>
</feature>
<sequence length="200" mass="21473">MQTGEAGLLARSPLGASAPKVHPQRGPGPLFASQGRSGTHVTTSPPALHVRGGTAGSHQLPPPLAPRRHPKPCTTRGRRRRARAADARFLRTRAAEEHSLTQSPGTWRQPRRPHVPHLPGQGKGGQSLQNRRRGDPPLVPNTCQEARRQEGGSPPPGSPPPPPRAAGEAPPQGRPELRFYTRVCLLGQRCAGHLPRNSNQ</sequence>
<feature type="region of interest" description="Disordered" evidence="1">
    <location>
        <begin position="1"/>
        <end position="176"/>
    </location>
</feature>
<feature type="compositionally biased region" description="Basic residues" evidence="1">
    <location>
        <begin position="66"/>
        <end position="82"/>
    </location>
</feature>
<evidence type="ECO:0000256" key="1">
    <source>
        <dbReference type="SAM" id="MobiDB-lite"/>
    </source>
</evidence>
<dbReference type="AlphaFoldDB" id="A0A833ZNJ9"/>
<feature type="compositionally biased region" description="Pro residues" evidence="1">
    <location>
        <begin position="153"/>
        <end position="164"/>
    </location>
</feature>
<dbReference type="Proteomes" id="UP000664940">
    <property type="component" value="Unassembled WGS sequence"/>
</dbReference>
<evidence type="ECO:0000313" key="3">
    <source>
        <dbReference type="Proteomes" id="UP000664940"/>
    </source>
</evidence>
<proteinExistence type="predicted"/>
<reference evidence="2 3" key="1">
    <citation type="journal article" date="2020" name="Nature">
        <title>Six reference-quality genomes reveal evolution of bat adaptations.</title>
        <authorList>
            <person name="Jebb D."/>
            <person name="Huang Z."/>
            <person name="Pippel M."/>
            <person name="Hughes G.M."/>
            <person name="Lavrichenko K."/>
            <person name="Devanna P."/>
            <person name="Winkler S."/>
            <person name="Jermiin L.S."/>
            <person name="Skirmuntt E.C."/>
            <person name="Katzourakis A."/>
            <person name="Burkitt-Gray L."/>
            <person name="Ray D.A."/>
            <person name="Sullivan K.A.M."/>
            <person name="Roscito J.G."/>
            <person name="Kirilenko B.M."/>
            <person name="Davalos L.M."/>
            <person name="Corthals A.P."/>
            <person name="Power M.L."/>
            <person name="Jones G."/>
            <person name="Ransome R.D."/>
            <person name="Dechmann D.K.N."/>
            <person name="Locatelli A.G."/>
            <person name="Puechmaille S.J."/>
            <person name="Fedrigo O."/>
            <person name="Jarvis E.D."/>
            <person name="Hiller M."/>
            <person name="Vernes S.C."/>
            <person name="Myers E.W."/>
            <person name="Teeling E.C."/>
        </authorList>
    </citation>
    <scope>NUCLEOTIDE SEQUENCE [LARGE SCALE GENOMIC DNA]</scope>
    <source>
        <strain evidence="2">Bat1K_MPI-CBG_1</strain>
    </source>
</reference>
<accession>A0A833ZNJ9</accession>
<protein>
    <submittedName>
        <fullName evidence="2">Uncharacterized protein</fullName>
    </submittedName>
</protein>
<feature type="compositionally biased region" description="Basic and acidic residues" evidence="1">
    <location>
        <begin position="83"/>
        <end position="99"/>
    </location>
</feature>
<evidence type="ECO:0000313" key="2">
    <source>
        <dbReference type="EMBL" id="KAF6094640.1"/>
    </source>
</evidence>
<gene>
    <name evidence="2" type="ORF">HJG60_011756</name>
</gene>
<dbReference type="EMBL" id="JABVXQ010000008">
    <property type="protein sequence ID" value="KAF6094640.1"/>
    <property type="molecule type" value="Genomic_DNA"/>
</dbReference>
<organism evidence="2 3">
    <name type="scientific">Phyllostomus discolor</name>
    <name type="common">pale spear-nosed bat</name>
    <dbReference type="NCBI Taxonomy" id="89673"/>
    <lineage>
        <taxon>Eukaryota</taxon>
        <taxon>Metazoa</taxon>
        <taxon>Chordata</taxon>
        <taxon>Craniata</taxon>
        <taxon>Vertebrata</taxon>
        <taxon>Euteleostomi</taxon>
        <taxon>Mammalia</taxon>
        <taxon>Eutheria</taxon>
        <taxon>Laurasiatheria</taxon>
        <taxon>Chiroptera</taxon>
        <taxon>Yangochiroptera</taxon>
        <taxon>Phyllostomidae</taxon>
        <taxon>Phyllostominae</taxon>
        <taxon>Phyllostomus</taxon>
    </lineage>
</organism>
<comment type="caution">
    <text evidence="2">The sequence shown here is derived from an EMBL/GenBank/DDBJ whole genome shotgun (WGS) entry which is preliminary data.</text>
</comment>